<dbReference type="Proteomes" id="UP000238081">
    <property type="component" value="Unassembled WGS sequence"/>
</dbReference>
<proteinExistence type="predicted"/>
<comment type="caution">
    <text evidence="4">The sequence shown here is derived from an EMBL/GenBank/DDBJ whole genome shotgun (WGS) entry which is preliminary data.</text>
</comment>
<dbReference type="GO" id="GO:0030170">
    <property type="term" value="F:pyridoxal phosphate binding"/>
    <property type="evidence" value="ECO:0007669"/>
    <property type="project" value="InterPro"/>
</dbReference>
<dbReference type="InterPro" id="IPR036052">
    <property type="entry name" value="TrpB-like_PALP_sf"/>
</dbReference>
<comment type="cofactor">
    <cofactor evidence="1">
        <name>pyridoxal 5'-phosphate</name>
        <dbReference type="ChEBI" id="CHEBI:597326"/>
    </cofactor>
</comment>
<evidence type="ECO:0000256" key="2">
    <source>
        <dbReference type="ARBA" id="ARBA00022898"/>
    </source>
</evidence>
<dbReference type="GO" id="GO:0008838">
    <property type="term" value="F:diaminopropionate ammonia-lyase activity"/>
    <property type="evidence" value="ECO:0007669"/>
    <property type="project" value="InterPro"/>
</dbReference>
<dbReference type="NCBIfam" id="NF006058">
    <property type="entry name" value="PRK08206.1"/>
    <property type="match status" value="1"/>
</dbReference>
<dbReference type="PANTHER" id="PTHR42937:SF1">
    <property type="entry name" value="DIAMINOPROPIONATE AMMONIA-LYASE"/>
    <property type="match status" value="1"/>
</dbReference>
<feature type="domain" description="Tryptophan synthase beta chain-like PALP" evidence="3">
    <location>
        <begin position="43"/>
        <end position="352"/>
    </location>
</feature>
<organism evidence="4 5">
    <name type="scientific">Clostridium butyricum</name>
    <dbReference type="NCBI Taxonomy" id="1492"/>
    <lineage>
        <taxon>Bacteria</taxon>
        <taxon>Bacillati</taxon>
        <taxon>Bacillota</taxon>
        <taxon>Clostridia</taxon>
        <taxon>Eubacteriales</taxon>
        <taxon>Clostridiaceae</taxon>
        <taxon>Clostridium</taxon>
    </lineage>
</organism>
<accession>A0A2S7F9U5</accession>
<evidence type="ECO:0000259" key="3">
    <source>
        <dbReference type="Pfam" id="PF00291"/>
    </source>
</evidence>
<dbReference type="EMBL" id="LRDH01000113">
    <property type="protein sequence ID" value="PPV14067.1"/>
    <property type="molecule type" value="Genomic_DNA"/>
</dbReference>
<sequence length="394" mass="44435">MNKSIIWKKNDNLKDKKEIEKEKFYGLYIDDEAINYHKSFSEYSETSLHILKNYSKKVGIKNVFIKDESTRFGLNAFKVLGASFAIGKYIGKMINKDMSEITFEYLKSGEWKKELKDITLVSTTDGNHGRGVAWTAKQLEVPCRIYMPKGSTENRLKNITDLGAYGEITEYNYDETVRLVNELAEKNGWTIIQDTAWEGYEDIPKWIMKGYSTLAKEVIKELKENIPTHIFLQAGVGAFAGVMASVFTEEYKKNPPKIILVEPSNAACFFESALNNKCTAVGGDLNTIMCGLACGEPNPLGYEILSRYCDVFLSVSDEMTKRGMKMLNKPLKDDPKITSGESGAVGMGVLDEIMTNPEYDKLKTYLELNEKSNVLIISTEGNTDPDVYKSIIEE</sequence>
<protein>
    <submittedName>
        <fullName evidence="4">Diaminopropionate ammonia-lyase</fullName>
    </submittedName>
</protein>
<dbReference type="SUPFAM" id="SSF53686">
    <property type="entry name" value="Tryptophan synthase beta subunit-like PLP-dependent enzymes"/>
    <property type="match status" value="1"/>
</dbReference>
<evidence type="ECO:0000313" key="5">
    <source>
        <dbReference type="Proteomes" id="UP000238081"/>
    </source>
</evidence>
<reference evidence="4 5" key="1">
    <citation type="submission" date="2016-01" db="EMBL/GenBank/DDBJ databases">
        <title>Characterization of the Clostridium difficile lineages that are prevalent in Hong Kong and China.</title>
        <authorList>
            <person name="Kwok J.S.-L."/>
            <person name="Lam W.-Y."/>
            <person name="Ip M."/>
            <person name="Chan T.-F."/>
            <person name="Hawkey P.M."/>
            <person name="Tsui S.K.-W."/>
        </authorList>
    </citation>
    <scope>NUCLEOTIDE SEQUENCE [LARGE SCALE GENOMIC DNA]</scope>
    <source>
        <strain evidence="4 5">300064</strain>
    </source>
</reference>
<keyword evidence="4" id="KW-0456">Lyase</keyword>
<dbReference type="PANTHER" id="PTHR42937">
    <property type="match status" value="1"/>
</dbReference>
<dbReference type="NCBIfam" id="TIGR01747">
    <property type="entry name" value="diampropi_NH3ly"/>
    <property type="match status" value="1"/>
</dbReference>
<dbReference type="RefSeq" id="WP_043664212.1">
    <property type="nucleotide sequence ID" value="NZ_JSEG01000010.1"/>
</dbReference>
<dbReference type="Pfam" id="PF00291">
    <property type="entry name" value="PALP"/>
    <property type="match status" value="1"/>
</dbReference>
<keyword evidence="2" id="KW-0663">Pyridoxal phosphate</keyword>
<gene>
    <name evidence="4" type="ORF">AWN73_14960</name>
</gene>
<dbReference type="InterPro" id="IPR001926">
    <property type="entry name" value="TrpB-like_PALP"/>
</dbReference>
<dbReference type="InterPro" id="IPR010081">
    <property type="entry name" value="DiNH2opropionate_NH3_lyase"/>
</dbReference>
<dbReference type="Gene3D" id="3.40.50.1100">
    <property type="match status" value="3"/>
</dbReference>
<name>A0A2S7F9U5_CLOBU</name>
<evidence type="ECO:0000256" key="1">
    <source>
        <dbReference type="ARBA" id="ARBA00001933"/>
    </source>
</evidence>
<dbReference type="AlphaFoldDB" id="A0A2S7F9U5"/>
<dbReference type="GO" id="GO:1901605">
    <property type="term" value="P:alpha-amino acid metabolic process"/>
    <property type="evidence" value="ECO:0007669"/>
    <property type="project" value="UniProtKB-ARBA"/>
</dbReference>
<evidence type="ECO:0000313" key="4">
    <source>
        <dbReference type="EMBL" id="PPV14067.1"/>
    </source>
</evidence>